<reference evidence="1 2" key="1">
    <citation type="journal article" date="2014" name="BMC Genomics">
        <title>Oil accumulation mechanisms of the oleaginous microalga Chlorella protothecoides revealed through its genome, transcriptomes, and proteomes.</title>
        <authorList>
            <person name="Gao C."/>
            <person name="Wang Y."/>
            <person name="Shen Y."/>
            <person name="Yan D."/>
            <person name="He X."/>
            <person name="Dai J."/>
            <person name="Wu Q."/>
        </authorList>
    </citation>
    <scope>NUCLEOTIDE SEQUENCE [LARGE SCALE GENOMIC DNA]</scope>
    <source>
        <strain evidence="1 2">0710</strain>
    </source>
</reference>
<dbReference type="GO" id="GO:0005829">
    <property type="term" value="C:cytosol"/>
    <property type="evidence" value="ECO:0007669"/>
    <property type="project" value="TreeGrafter"/>
</dbReference>
<dbReference type="OrthoDB" id="1701082at2759"/>
<dbReference type="RefSeq" id="XP_011396714.1">
    <property type="nucleotide sequence ID" value="XM_011398412.1"/>
</dbReference>
<dbReference type="Proteomes" id="UP000028924">
    <property type="component" value="Unassembled WGS sequence"/>
</dbReference>
<organism evidence="1 2">
    <name type="scientific">Auxenochlorella protothecoides</name>
    <name type="common">Green microalga</name>
    <name type="synonym">Chlorella protothecoides</name>
    <dbReference type="NCBI Taxonomy" id="3075"/>
    <lineage>
        <taxon>Eukaryota</taxon>
        <taxon>Viridiplantae</taxon>
        <taxon>Chlorophyta</taxon>
        <taxon>core chlorophytes</taxon>
        <taxon>Trebouxiophyceae</taxon>
        <taxon>Chlorellales</taxon>
        <taxon>Chlorellaceae</taxon>
        <taxon>Auxenochlorella</taxon>
    </lineage>
</organism>
<dbReference type="EMBL" id="KL662101">
    <property type="protein sequence ID" value="KFM23836.1"/>
    <property type="molecule type" value="Genomic_DNA"/>
</dbReference>
<accession>A0A087SDN2</accession>
<evidence type="ECO:0000313" key="1">
    <source>
        <dbReference type="EMBL" id="KFM23836.1"/>
    </source>
</evidence>
<dbReference type="Gene3D" id="1.20.910.10">
    <property type="entry name" value="Heme oxygenase-like"/>
    <property type="match status" value="1"/>
</dbReference>
<evidence type="ECO:0008006" key="3">
    <source>
        <dbReference type="Google" id="ProtNLM"/>
    </source>
</evidence>
<name>A0A087SDN2_AUXPR</name>
<proteinExistence type="predicted"/>
<dbReference type="InterPro" id="IPR016084">
    <property type="entry name" value="Haem_Oase-like_multi-hlx"/>
</dbReference>
<protein>
    <recommendedName>
        <fullName evidence="3">Thiaminase-2/PQQC domain-containing protein</fullName>
    </recommendedName>
</protein>
<evidence type="ECO:0000313" key="2">
    <source>
        <dbReference type="Proteomes" id="UP000028924"/>
    </source>
</evidence>
<sequence>MRPIPTHWRPTACNVQTLADIMSATIPCARLYAWIGHVLLPKQMDSSNPYMEWIENYSRKYDDRRFQDLEAILDETFVPECYDRVSYLYSEAMRLEREFFAAQPLTGGECPTTHTLKRHPKPARAGLNAHCSAL</sequence>
<dbReference type="PANTHER" id="PTHR43198:SF2">
    <property type="entry name" value="SI:CH1073-67J19.1-RELATED"/>
    <property type="match status" value="1"/>
</dbReference>
<dbReference type="PANTHER" id="PTHR43198">
    <property type="entry name" value="BIFUNCTIONAL TH2 PROTEIN"/>
    <property type="match status" value="1"/>
</dbReference>
<keyword evidence="2" id="KW-1185">Reference proteome</keyword>
<gene>
    <name evidence="1" type="ORF">F751_6804</name>
</gene>
<dbReference type="SUPFAM" id="SSF48613">
    <property type="entry name" value="Heme oxygenase-like"/>
    <property type="match status" value="1"/>
</dbReference>
<dbReference type="AlphaFoldDB" id="A0A087SDN2"/>
<dbReference type="KEGG" id="apro:F751_6804"/>
<dbReference type="GeneID" id="23618195"/>
<dbReference type="InterPro" id="IPR050967">
    <property type="entry name" value="Thiamine_Salvage_TenA"/>
</dbReference>